<dbReference type="eggNOG" id="ENOG502R7V4">
    <property type="taxonomic scope" value="Eukaryota"/>
</dbReference>
<dbReference type="SMART" id="SM00256">
    <property type="entry name" value="FBOX"/>
    <property type="match status" value="1"/>
</dbReference>
<sequence>MDIHDLPELVLVEILCRVPCGKFIFQCKCVCKRWLTLISAPYFIDRFLRLQSHRKTPTVRTLISRNAEELFNRVSLSEVLTPMLKRLESFDHLETEPVVVGAYNDLILCCDSLFDQHNYYICNPYTMQWVALPPTPTRCYDIVRVGLICDSPYYEEDDPNGHVIQLNAKFRCKVVRILPPDRQFVFDHDEYCFNFNVEIFSFETGKWSELVVSSPRGISYDYLDAMAFSYNGVLYWSGHDYGYFLVLGFDPFNDNSSTSTSSGCSNGGDIIDHKCRFVVFAMPVADHFVVECLGVCGGLLRMCDFDSDTKTLFVWDLKRQDHDYMVKGAGELCLSKHNVYSFDQDMYPDDARVVERLSFDPNNEDIFYLYVDADVIMCNIRTRKWSKIVEKRKLNNFYFFPFTLPWWPTPVPSLPQHAHQLAHGGETSS</sequence>
<dbReference type="STRING" id="3760.A0A251PVZ9"/>
<feature type="domain" description="F-box" evidence="1">
    <location>
        <begin position="1"/>
        <end position="50"/>
    </location>
</feature>
<dbReference type="SUPFAM" id="SSF81383">
    <property type="entry name" value="F-box domain"/>
    <property type="match status" value="1"/>
</dbReference>
<evidence type="ECO:0000313" key="3">
    <source>
        <dbReference type="Proteomes" id="UP000006882"/>
    </source>
</evidence>
<dbReference type="InterPro" id="IPR055290">
    <property type="entry name" value="At3g26010-like"/>
</dbReference>
<dbReference type="PANTHER" id="PTHR35546:SF130">
    <property type="entry name" value="EXPRESSED PROTEIN"/>
    <property type="match status" value="1"/>
</dbReference>
<dbReference type="InterPro" id="IPR011043">
    <property type="entry name" value="Gal_Oxase/kelch_b-propeller"/>
</dbReference>
<reference evidence="2 3" key="1">
    <citation type="journal article" date="2013" name="Nat. Genet.">
        <title>The high-quality draft genome of peach (Prunus persica) identifies unique patterns of genetic diversity, domestication and genome evolution.</title>
        <authorList>
            <consortium name="International Peach Genome Initiative"/>
            <person name="Verde I."/>
            <person name="Abbott A.G."/>
            <person name="Scalabrin S."/>
            <person name="Jung S."/>
            <person name="Shu S."/>
            <person name="Marroni F."/>
            <person name="Zhebentyayeva T."/>
            <person name="Dettori M.T."/>
            <person name="Grimwood J."/>
            <person name="Cattonaro F."/>
            <person name="Zuccolo A."/>
            <person name="Rossini L."/>
            <person name="Jenkins J."/>
            <person name="Vendramin E."/>
            <person name="Meisel L.A."/>
            <person name="Decroocq V."/>
            <person name="Sosinski B."/>
            <person name="Prochnik S."/>
            <person name="Mitros T."/>
            <person name="Policriti A."/>
            <person name="Cipriani G."/>
            <person name="Dondini L."/>
            <person name="Ficklin S."/>
            <person name="Goodstein D.M."/>
            <person name="Xuan P."/>
            <person name="Del Fabbro C."/>
            <person name="Aramini V."/>
            <person name="Copetti D."/>
            <person name="Gonzalez S."/>
            <person name="Horner D.S."/>
            <person name="Falchi R."/>
            <person name="Lucas S."/>
            <person name="Mica E."/>
            <person name="Maldonado J."/>
            <person name="Lazzari B."/>
            <person name="Bielenberg D."/>
            <person name="Pirona R."/>
            <person name="Miculan M."/>
            <person name="Barakat A."/>
            <person name="Testolin R."/>
            <person name="Stella A."/>
            <person name="Tartarini S."/>
            <person name="Tonutti P."/>
            <person name="Arus P."/>
            <person name="Orellana A."/>
            <person name="Wells C."/>
            <person name="Main D."/>
            <person name="Vizzotto G."/>
            <person name="Silva H."/>
            <person name="Salamini F."/>
            <person name="Schmutz J."/>
            <person name="Morgante M."/>
            <person name="Rokhsar D.S."/>
        </authorList>
    </citation>
    <scope>NUCLEOTIDE SEQUENCE [LARGE SCALE GENOMIC DNA]</scope>
    <source>
        <strain evidence="3">cv. Nemared</strain>
    </source>
</reference>
<dbReference type="Proteomes" id="UP000006882">
    <property type="component" value="Chromosome G3"/>
</dbReference>
<dbReference type="Gramene" id="ONI15757">
    <property type="protein sequence ID" value="ONI15757"/>
    <property type="gene ID" value="PRUPE_3G059500"/>
</dbReference>
<gene>
    <name evidence="2" type="ORF">PRUPE_3G059500</name>
</gene>
<dbReference type="InterPro" id="IPR056592">
    <property type="entry name" value="Beta-prop_At3g26010-like"/>
</dbReference>
<dbReference type="PANTHER" id="PTHR35546">
    <property type="entry name" value="F-BOX PROTEIN INTERACTION DOMAIN PROTEIN-RELATED"/>
    <property type="match status" value="1"/>
</dbReference>
<name>A0A251PVZ9_PRUPE</name>
<protein>
    <recommendedName>
        <fullName evidence="1">F-box domain-containing protein</fullName>
    </recommendedName>
</protein>
<dbReference type="Pfam" id="PF00646">
    <property type="entry name" value="F-box"/>
    <property type="match status" value="1"/>
</dbReference>
<dbReference type="PROSITE" id="PS50181">
    <property type="entry name" value="FBOX"/>
    <property type="match status" value="1"/>
</dbReference>
<dbReference type="InterPro" id="IPR036047">
    <property type="entry name" value="F-box-like_dom_sf"/>
</dbReference>
<dbReference type="Gene3D" id="1.20.1280.50">
    <property type="match status" value="1"/>
</dbReference>
<dbReference type="OrthoDB" id="1157305at2759"/>
<keyword evidence="3" id="KW-1185">Reference proteome</keyword>
<accession>A0A251PVZ9</accession>
<dbReference type="AlphaFoldDB" id="A0A251PVZ9"/>
<dbReference type="SUPFAM" id="SSF50965">
    <property type="entry name" value="Galactose oxidase, central domain"/>
    <property type="match status" value="1"/>
</dbReference>
<organism evidence="2 3">
    <name type="scientific">Prunus persica</name>
    <name type="common">Peach</name>
    <name type="synonym">Amygdalus persica</name>
    <dbReference type="NCBI Taxonomy" id="3760"/>
    <lineage>
        <taxon>Eukaryota</taxon>
        <taxon>Viridiplantae</taxon>
        <taxon>Streptophyta</taxon>
        <taxon>Embryophyta</taxon>
        <taxon>Tracheophyta</taxon>
        <taxon>Spermatophyta</taxon>
        <taxon>Magnoliopsida</taxon>
        <taxon>eudicotyledons</taxon>
        <taxon>Gunneridae</taxon>
        <taxon>Pentapetalae</taxon>
        <taxon>rosids</taxon>
        <taxon>fabids</taxon>
        <taxon>Rosales</taxon>
        <taxon>Rosaceae</taxon>
        <taxon>Amygdaloideae</taxon>
        <taxon>Amygdaleae</taxon>
        <taxon>Prunus</taxon>
    </lineage>
</organism>
<evidence type="ECO:0000259" key="1">
    <source>
        <dbReference type="PROSITE" id="PS50181"/>
    </source>
</evidence>
<proteinExistence type="predicted"/>
<evidence type="ECO:0000313" key="2">
    <source>
        <dbReference type="EMBL" id="ONI15757.1"/>
    </source>
</evidence>
<dbReference type="InterPro" id="IPR001810">
    <property type="entry name" value="F-box_dom"/>
</dbReference>
<dbReference type="EMBL" id="CM007653">
    <property type="protein sequence ID" value="ONI15757.1"/>
    <property type="molecule type" value="Genomic_DNA"/>
</dbReference>
<dbReference type="Pfam" id="PF24750">
    <property type="entry name" value="b-prop_At3g26010-like"/>
    <property type="match status" value="1"/>
</dbReference>